<sequence length="301" mass="34137">MSNNCGREKEKVIMKKKYQALDKMQRHFPMSAGDDAYSYSRNSQLQGMLEESLVDTFNVPVYFSSPEDMTKVVEKMVFTSEELVSKVLRILPASWESKVTAIQEAKELDKIALDELVKNLKTHEMRNCFCCQILLRSEDFDGSLKLLNQGISEGIQLDVLLYNTILQVASEKGRIDVIELIAEQMHVHGVLPDPSTCSHVFAAYVDHGFYNTAMEALQVLSVRMIAGCDNITDEKQIELENLILGEDLEDESPILEPFKDSKEYLTVALLQLRWCAILGYPVSWSPSESQWARRLSNNLAS</sequence>
<evidence type="ECO:0000313" key="1">
    <source>
        <dbReference type="Proteomes" id="UP000790787"/>
    </source>
</evidence>
<dbReference type="RefSeq" id="XP_075077234.1">
    <property type="nucleotide sequence ID" value="XM_075221133.1"/>
</dbReference>
<protein>
    <submittedName>
        <fullName evidence="2">Pentatricopeptide repeat-containing protein At1g76280-like</fullName>
    </submittedName>
</protein>
<reference evidence="2" key="2">
    <citation type="submission" date="2025-08" db="UniProtKB">
        <authorList>
            <consortium name="RefSeq"/>
        </authorList>
    </citation>
    <scope>IDENTIFICATION</scope>
    <source>
        <tissue evidence="2">Leaf</tissue>
    </source>
</reference>
<organism evidence="1 2">
    <name type="scientific">Nicotiana tabacum</name>
    <name type="common">Common tobacco</name>
    <dbReference type="NCBI Taxonomy" id="4097"/>
    <lineage>
        <taxon>Eukaryota</taxon>
        <taxon>Viridiplantae</taxon>
        <taxon>Streptophyta</taxon>
        <taxon>Embryophyta</taxon>
        <taxon>Tracheophyta</taxon>
        <taxon>Spermatophyta</taxon>
        <taxon>Magnoliopsida</taxon>
        <taxon>eudicotyledons</taxon>
        <taxon>Gunneridae</taxon>
        <taxon>Pentapetalae</taxon>
        <taxon>asterids</taxon>
        <taxon>lamiids</taxon>
        <taxon>Solanales</taxon>
        <taxon>Solanaceae</taxon>
        <taxon>Nicotianoideae</taxon>
        <taxon>Nicotianeae</taxon>
        <taxon>Nicotiana</taxon>
    </lineage>
</organism>
<evidence type="ECO:0000313" key="2">
    <source>
        <dbReference type="RefSeq" id="XP_075077234.1"/>
    </source>
</evidence>
<keyword evidence="1" id="KW-1185">Reference proteome</keyword>
<name>A0AC58RWX2_TOBAC</name>
<dbReference type="Proteomes" id="UP000790787">
    <property type="component" value="Chromosome 9"/>
</dbReference>
<reference evidence="1" key="1">
    <citation type="journal article" date="2014" name="Nat. Commun.">
        <title>The tobacco genome sequence and its comparison with those of tomato and potato.</title>
        <authorList>
            <person name="Sierro N."/>
            <person name="Battey J.N."/>
            <person name="Ouadi S."/>
            <person name="Bakaher N."/>
            <person name="Bovet L."/>
            <person name="Willig A."/>
            <person name="Goepfert S."/>
            <person name="Peitsch M.C."/>
            <person name="Ivanov N.V."/>
        </authorList>
    </citation>
    <scope>NUCLEOTIDE SEQUENCE [LARGE SCALE GENOMIC DNA]</scope>
</reference>
<proteinExistence type="predicted"/>
<accession>A0AC58RWX2</accession>
<gene>
    <name evidence="2" type="primary">LOC107773545</name>
</gene>